<gene>
    <name evidence="9" type="ORF">CN97_15215</name>
</gene>
<evidence type="ECO:0000256" key="1">
    <source>
        <dbReference type="ARBA" id="ARBA00004651"/>
    </source>
</evidence>
<dbReference type="PANTHER" id="PTHR30269">
    <property type="entry name" value="TRANSMEMBRANE PROTEIN YFCA"/>
    <property type="match status" value="1"/>
</dbReference>
<keyword evidence="6 8" id="KW-1133">Transmembrane helix</keyword>
<dbReference type="EMBL" id="JGYG01000004">
    <property type="protein sequence ID" value="KFI30069.1"/>
    <property type="molecule type" value="Genomic_DNA"/>
</dbReference>
<feature type="transmembrane region" description="Helical" evidence="8">
    <location>
        <begin position="130"/>
        <end position="154"/>
    </location>
</feature>
<dbReference type="STRING" id="195105.CN97_15215"/>
<accession>A0A086Y719</accession>
<keyword evidence="10" id="KW-1185">Reference proteome</keyword>
<keyword evidence="4 8" id="KW-1003">Cell membrane</keyword>
<comment type="caution">
    <text evidence="9">The sequence shown here is derived from an EMBL/GenBank/DDBJ whole genome shotgun (WGS) entry which is preliminary data.</text>
</comment>
<comment type="similarity">
    <text evidence="2 8">Belongs to the 4-toluene sulfonate uptake permease (TSUP) (TC 2.A.102) family.</text>
</comment>
<reference evidence="9 10" key="1">
    <citation type="submission" date="2014-03" db="EMBL/GenBank/DDBJ databases">
        <title>Genome of Haematobacter massiliensis CCUG 47968.</title>
        <authorList>
            <person name="Wang D."/>
            <person name="Wang G."/>
        </authorList>
    </citation>
    <scope>NUCLEOTIDE SEQUENCE [LARGE SCALE GENOMIC DNA]</scope>
    <source>
        <strain evidence="9 10">CCUG 47968</strain>
    </source>
</reference>
<evidence type="ECO:0000313" key="9">
    <source>
        <dbReference type="EMBL" id="KFI30069.1"/>
    </source>
</evidence>
<evidence type="ECO:0000256" key="2">
    <source>
        <dbReference type="ARBA" id="ARBA00009142"/>
    </source>
</evidence>
<dbReference type="Proteomes" id="UP000028826">
    <property type="component" value="Unassembled WGS sequence"/>
</dbReference>
<dbReference type="InterPro" id="IPR052017">
    <property type="entry name" value="TSUP"/>
</dbReference>
<evidence type="ECO:0000256" key="3">
    <source>
        <dbReference type="ARBA" id="ARBA00022448"/>
    </source>
</evidence>
<dbReference type="PANTHER" id="PTHR30269:SF32">
    <property type="entry name" value="MEMBRANE TRANSPORTER PROTEIN-RELATED"/>
    <property type="match status" value="1"/>
</dbReference>
<evidence type="ECO:0000313" key="10">
    <source>
        <dbReference type="Proteomes" id="UP000028826"/>
    </source>
</evidence>
<protein>
    <recommendedName>
        <fullName evidence="8">Probable membrane transporter protein</fullName>
    </recommendedName>
</protein>
<feature type="transmembrane region" description="Helical" evidence="8">
    <location>
        <begin position="73"/>
        <end position="92"/>
    </location>
</feature>
<feature type="transmembrane region" description="Helical" evidence="8">
    <location>
        <begin position="228"/>
        <end position="246"/>
    </location>
</feature>
<evidence type="ECO:0000256" key="8">
    <source>
        <dbReference type="RuleBase" id="RU363041"/>
    </source>
</evidence>
<sequence length="248" mass="25690">MMDGLLLLFGLTFLAAGFVKGVTGMGLPTVAMGVLGTLIPPVAAAGLLIVPSFVTNVLQFLSGPDPRQTALRFWPMMLAITVGTVAAMPLMVWADPRLASELLGGALLGYAVFTLLVAPRTLPARAERAASPAVGLVTGIITGATGVFVIPAVPYLQALGLRKDELVQALGLSFTVSTLAMAAGLAGQGAFETAGMLRSSLLVVPALAGMWLGQRFRDRISQKAFRRGFLIVLAVLGVQMVAKAMVSA</sequence>
<dbReference type="InterPro" id="IPR002781">
    <property type="entry name" value="TM_pro_TauE-like"/>
</dbReference>
<keyword evidence="5 8" id="KW-0812">Transmembrane</keyword>
<keyword evidence="7 8" id="KW-0472">Membrane</keyword>
<dbReference type="Pfam" id="PF01925">
    <property type="entry name" value="TauE"/>
    <property type="match status" value="1"/>
</dbReference>
<feature type="transmembrane region" description="Helical" evidence="8">
    <location>
        <begin position="166"/>
        <end position="187"/>
    </location>
</feature>
<evidence type="ECO:0000256" key="7">
    <source>
        <dbReference type="ARBA" id="ARBA00023136"/>
    </source>
</evidence>
<organism evidence="9 10">
    <name type="scientific">Haematobacter massiliensis</name>
    <dbReference type="NCBI Taxonomy" id="195105"/>
    <lineage>
        <taxon>Bacteria</taxon>
        <taxon>Pseudomonadati</taxon>
        <taxon>Pseudomonadota</taxon>
        <taxon>Alphaproteobacteria</taxon>
        <taxon>Rhodobacterales</taxon>
        <taxon>Paracoccaceae</taxon>
        <taxon>Haematobacter</taxon>
    </lineage>
</organism>
<dbReference type="AlphaFoldDB" id="A0A086Y719"/>
<name>A0A086Y719_9RHOB</name>
<comment type="subcellular location">
    <subcellularLocation>
        <location evidence="1 8">Cell membrane</location>
        <topology evidence="1 8">Multi-pass membrane protein</topology>
    </subcellularLocation>
</comment>
<feature type="transmembrane region" description="Helical" evidence="8">
    <location>
        <begin position="37"/>
        <end position="61"/>
    </location>
</feature>
<keyword evidence="3" id="KW-0813">Transport</keyword>
<evidence type="ECO:0000256" key="5">
    <source>
        <dbReference type="ARBA" id="ARBA00022692"/>
    </source>
</evidence>
<proteinExistence type="inferred from homology"/>
<evidence type="ECO:0000256" key="4">
    <source>
        <dbReference type="ARBA" id="ARBA00022475"/>
    </source>
</evidence>
<evidence type="ECO:0000256" key="6">
    <source>
        <dbReference type="ARBA" id="ARBA00022989"/>
    </source>
</evidence>
<feature type="transmembrane region" description="Helical" evidence="8">
    <location>
        <begin position="98"/>
        <end position="118"/>
    </location>
</feature>
<dbReference type="eggNOG" id="COG0730">
    <property type="taxonomic scope" value="Bacteria"/>
</dbReference>
<dbReference type="GO" id="GO:0005886">
    <property type="term" value="C:plasma membrane"/>
    <property type="evidence" value="ECO:0007669"/>
    <property type="project" value="UniProtKB-SubCell"/>
</dbReference>